<evidence type="ECO:0000313" key="5">
    <source>
        <dbReference type="EMBL" id="NNH03880.1"/>
    </source>
</evidence>
<gene>
    <name evidence="5" type="ORF">HLA99_08470</name>
</gene>
<dbReference type="GO" id="GO:0000976">
    <property type="term" value="F:transcription cis-regulatory region binding"/>
    <property type="evidence" value="ECO:0007669"/>
    <property type="project" value="TreeGrafter"/>
</dbReference>
<dbReference type="InterPro" id="IPR028082">
    <property type="entry name" value="Peripla_BP_I"/>
</dbReference>
<dbReference type="Pfam" id="PF13377">
    <property type="entry name" value="Peripla_BP_3"/>
    <property type="match status" value="1"/>
</dbReference>
<evidence type="ECO:0000256" key="1">
    <source>
        <dbReference type="ARBA" id="ARBA00023015"/>
    </source>
</evidence>
<evidence type="ECO:0000259" key="4">
    <source>
        <dbReference type="PROSITE" id="PS50932"/>
    </source>
</evidence>
<dbReference type="AlphaFoldDB" id="A0A7Y2Q1G2"/>
<dbReference type="CDD" id="cd01392">
    <property type="entry name" value="HTH_LacI"/>
    <property type="match status" value="1"/>
</dbReference>
<dbReference type="InterPro" id="IPR000843">
    <property type="entry name" value="HTH_LacI"/>
</dbReference>
<dbReference type="PANTHER" id="PTHR30146:SF109">
    <property type="entry name" value="HTH-TYPE TRANSCRIPTIONAL REGULATOR GALS"/>
    <property type="match status" value="1"/>
</dbReference>
<dbReference type="Pfam" id="PF00356">
    <property type="entry name" value="LacI"/>
    <property type="match status" value="1"/>
</dbReference>
<keyword evidence="3" id="KW-0804">Transcription</keyword>
<dbReference type="SUPFAM" id="SSF53822">
    <property type="entry name" value="Periplasmic binding protein-like I"/>
    <property type="match status" value="1"/>
</dbReference>
<evidence type="ECO:0000256" key="3">
    <source>
        <dbReference type="ARBA" id="ARBA00023163"/>
    </source>
</evidence>
<sequence length="335" mass="36192">MVTSRDIARLAGVSQSTVSRVLQNRPEVSGAVRARVQKVLDETGYTPNPAARAMRGTKTNVIGVVVGRITNPFYPELLESIGLALHKAGKRMLLWSFVHGGFEEEAVYGMRDQLVDGLIFTTASYGSTALKEALDRRAPIVLVNRSLDDVACDQLTSDHARGTKAAVRHLVELGHRRVGVLGGIPQVSTNQERRSGFIAELAQHGITVDAKFDVTSDATHDAAYAEAAAMLSEPDRPTALLCANDLLAFGAIDAARDLGIAVPGQLSIVGYDDIGMSSWPAYDLTTVRQPLRVMADVAVSMLLRRLDDPDLPFESRRYSPELMVRGSTGQAPIET</sequence>
<dbReference type="GO" id="GO:0003700">
    <property type="term" value="F:DNA-binding transcription factor activity"/>
    <property type="evidence" value="ECO:0007669"/>
    <property type="project" value="TreeGrafter"/>
</dbReference>
<evidence type="ECO:0000313" key="6">
    <source>
        <dbReference type="Proteomes" id="UP000543598"/>
    </source>
</evidence>
<dbReference type="SMART" id="SM00354">
    <property type="entry name" value="HTH_LACI"/>
    <property type="match status" value="1"/>
</dbReference>
<dbReference type="InterPro" id="IPR046335">
    <property type="entry name" value="LacI/GalR-like_sensor"/>
</dbReference>
<keyword evidence="6" id="KW-1185">Reference proteome</keyword>
<dbReference type="Proteomes" id="UP000543598">
    <property type="component" value="Unassembled WGS sequence"/>
</dbReference>
<organism evidence="5 6">
    <name type="scientific">Microbacterium ulmi</name>
    <dbReference type="NCBI Taxonomy" id="179095"/>
    <lineage>
        <taxon>Bacteria</taxon>
        <taxon>Bacillati</taxon>
        <taxon>Actinomycetota</taxon>
        <taxon>Actinomycetes</taxon>
        <taxon>Micrococcales</taxon>
        <taxon>Microbacteriaceae</taxon>
        <taxon>Microbacterium</taxon>
    </lineage>
</organism>
<dbReference type="EMBL" id="JABEMB010000009">
    <property type="protein sequence ID" value="NNH03880.1"/>
    <property type="molecule type" value="Genomic_DNA"/>
</dbReference>
<comment type="caution">
    <text evidence="5">The sequence shown here is derived from an EMBL/GenBank/DDBJ whole genome shotgun (WGS) entry which is preliminary data.</text>
</comment>
<dbReference type="SUPFAM" id="SSF47413">
    <property type="entry name" value="lambda repressor-like DNA-binding domains"/>
    <property type="match status" value="1"/>
</dbReference>
<proteinExistence type="predicted"/>
<keyword evidence="2 5" id="KW-0238">DNA-binding</keyword>
<feature type="domain" description="HTH lacI-type" evidence="4">
    <location>
        <begin position="2"/>
        <end position="56"/>
    </location>
</feature>
<dbReference type="PANTHER" id="PTHR30146">
    <property type="entry name" value="LACI-RELATED TRANSCRIPTIONAL REPRESSOR"/>
    <property type="match status" value="1"/>
</dbReference>
<accession>A0A7Y2Q1G2</accession>
<keyword evidence="1" id="KW-0805">Transcription regulation</keyword>
<dbReference type="RefSeq" id="WP_167038194.1">
    <property type="nucleotide sequence ID" value="NZ_BAAANA010000001.1"/>
</dbReference>
<dbReference type="Gene3D" id="1.10.260.40">
    <property type="entry name" value="lambda repressor-like DNA-binding domains"/>
    <property type="match status" value="1"/>
</dbReference>
<dbReference type="PROSITE" id="PS50932">
    <property type="entry name" value="HTH_LACI_2"/>
    <property type="match status" value="1"/>
</dbReference>
<name>A0A7Y2Q1G2_9MICO</name>
<reference evidence="5 6" key="1">
    <citation type="submission" date="2020-05" db="EMBL/GenBank/DDBJ databases">
        <title>MicrobeNet Type strains.</title>
        <authorList>
            <person name="Nicholson A.C."/>
        </authorList>
    </citation>
    <scope>NUCLEOTIDE SEQUENCE [LARGE SCALE GENOMIC DNA]</scope>
    <source>
        <strain evidence="5 6">JCM 14282</strain>
    </source>
</reference>
<dbReference type="Gene3D" id="3.40.50.2300">
    <property type="match status" value="2"/>
</dbReference>
<dbReference type="InterPro" id="IPR010982">
    <property type="entry name" value="Lambda_DNA-bd_dom_sf"/>
</dbReference>
<dbReference type="CDD" id="cd06278">
    <property type="entry name" value="PBP1_LacI-like"/>
    <property type="match status" value="1"/>
</dbReference>
<protein>
    <submittedName>
        <fullName evidence="5">LacI family DNA-binding transcriptional regulator</fullName>
    </submittedName>
</protein>
<evidence type="ECO:0000256" key="2">
    <source>
        <dbReference type="ARBA" id="ARBA00023125"/>
    </source>
</evidence>